<evidence type="ECO:0000256" key="3">
    <source>
        <dbReference type="ARBA" id="ARBA00022692"/>
    </source>
</evidence>
<comment type="subcellular location">
    <subcellularLocation>
        <location evidence="1">Membrane</location>
        <topology evidence="1">Single-pass membrane protein</topology>
    </subcellularLocation>
</comment>
<evidence type="ECO:0000256" key="4">
    <source>
        <dbReference type="ARBA" id="ARBA00022989"/>
    </source>
</evidence>
<dbReference type="InterPro" id="IPR023353">
    <property type="entry name" value="LemA-like_dom_sf"/>
</dbReference>
<dbReference type="InterPro" id="IPR007156">
    <property type="entry name" value="MamQ_LemA"/>
</dbReference>
<evidence type="ECO:0000256" key="2">
    <source>
        <dbReference type="ARBA" id="ARBA00008854"/>
    </source>
</evidence>
<dbReference type="STRING" id="649638.Trad_2592"/>
<dbReference type="AlphaFoldDB" id="D7CUB3"/>
<protein>
    <submittedName>
        <fullName evidence="7">LemA family protein</fullName>
    </submittedName>
</protein>
<dbReference type="EMBL" id="CP002049">
    <property type="protein sequence ID" value="ADI15698.1"/>
    <property type="molecule type" value="Genomic_DNA"/>
</dbReference>
<organism evidence="7 8">
    <name type="scientific">Truepera radiovictrix (strain DSM 17093 / CIP 108686 / LMG 22925 / RQ-24)</name>
    <dbReference type="NCBI Taxonomy" id="649638"/>
    <lineage>
        <taxon>Bacteria</taxon>
        <taxon>Thermotogati</taxon>
        <taxon>Deinococcota</taxon>
        <taxon>Deinococci</taxon>
        <taxon>Trueperales</taxon>
        <taxon>Trueperaceae</taxon>
        <taxon>Truepera</taxon>
    </lineage>
</organism>
<dbReference type="Proteomes" id="UP000000379">
    <property type="component" value="Chromosome"/>
</dbReference>
<evidence type="ECO:0000256" key="6">
    <source>
        <dbReference type="SAM" id="MobiDB-lite"/>
    </source>
</evidence>
<gene>
    <name evidence="7" type="ordered locus">Trad_2592</name>
</gene>
<proteinExistence type="inferred from homology"/>
<evidence type="ECO:0000313" key="7">
    <source>
        <dbReference type="EMBL" id="ADI15698.1"/>
    </source>
</evidence>
<keyword evidence="3" id="KW-0812">Transmembrane</keyword>
<dbReference type="PANTHER" id="PTHR34478:SF2">
    <property type="entry name" value="MEMBRANE PROTEIN"/>
    <property type="match status" value="1"/>
</dbReference>
<dbReference type="GO" id="GO:0016020">
    <property type="term" value="C:membrane"/>
    <property type="evidence" value="ECO:0007669"/>
    <property type="project" value="UniProtKB-SubCell"/>
</dbReference>
<feature type="region of interest" description="Disordered" evidence="6">
    <location>
        <begin position="162"/>
        <end position="181"/>
    </location>
</feature>
<dbReference type="Pfam" id="PF04011">
    <property type="entry name" value="LemA"/>
    <property type="match status" value="1"/>
</dbReference>
<reference evidence="8" key="1">
    <citation type="submission" date="2010-05" db="EMBL/GenBank/DDBJ databases">
        <title>The complete genome of Truepera radiovictris DSM 17093.</title>
        <authorList>
            <consortium name="US DOE Joint Genome Institute (JGI-PGF)"/>
            <person name="Lucas S."/>
            <person name="Copeland A."/>
            <person name="Lapidus A."/>
            <person name="Glavina del Rio T."/>
            <person name="Dalin E."/>
            <person name="Tice H."/>
            <person name="Bruce D."/>
            <person name="Goodwin L."/>
            <person name="Pitluck S."/>
            <person name="Kyrpides N."/>
            <person name="Mavromatis K."/>
            <person name="Ovchinnikova G."/>
            <person name="Munk A.C."/>
            <person name="Detter J.C."/>
            <person name="Han C."/>
            <person name="Tapia R."/>
            <person name="Land M."/>
            <person name="Hauser L."/>
            <person name="Markowitz V."/>
            <person name="Cheng J.-F."/>
            <person name="Hugenholtz P."/>
            <person name="Woyke T."/>
            <person name="Wu D."/>
            <person name="Tindall B."/>
            <person name="Pomrenke H.G."/>
            <person name="Brambilla E."/>
            <person name="Klenk H.-P."/>
            <person name="Eisen J.A."/>
        </authorList>
    </citation>
    <scope>NUCLEOTIDE SEQUENCE [LARGE SCALE GENOMIC DNA]</scope>
    <source>
        <strain evidence="8">DSM 17093 / CIP 108686 / LMG 22925 / RQ-24</strain>
    </source>
</reference>
<name>D7CUB3_TRURR</name>
<accession>D7CUB3</accession>
<dbReference type="SUPFAM" id="SSF140478">
    <property type="entry name" value="LemA-like"/>
    <property type="match status" value="1"/>
</dbReference>
<comment type="similarity">
    <text evidence="2">Belongs to the LemA family.</text>
</comment>
<keyword evidence="4" id="KW-1133">Transmembrane helix</keyword>
<dbReference type="eggNOG" id="COG1704">
    <property type="taxonomic scope" value="Bacteria"/>
</dbReference>
<keyword evidence="5" id="KW-0472">Membrane</keyword>
<evidence type="ECO:0000256" key="5">
    <source>
        <dbReference type="ARBA" id="ARBA00023136"/>
    </source>
</evidence>
<dbReference type="PANTHER" id="PTHR34478">
    <property type="entry name" value="PROTEIN LEMA"/>
    <property type="match status" value="1"/>
</dbReference>
<dbReference type="HOGENOM" id="CLU_056714_0_1_0"/>
<dbReference type="OrthoDB" id="9804152at2"/>
<sequence>MGWILLVLLVVLALAAVALYNRIIVLENRLKNAWAQVDVQLRRRNDLIPNLLETVKGYAVHERELFTRLGEARERSLRATSIPEQADAANQVTAALRSVFAVAENYPELRANENFLALQGELAETENKIAYARQFYNDAVLQFNNAIQTVPGVFLAGPMGKREQEPLETPAEERRAPKVAF</sequence>
<dbReference type="RefSeq" id="WP_013179059.1">
    <property type="nucleotide sequence ID" value="NC_014221.1"/>
</dbReference>
<keyword evidence="8" id="KW-1185">Reference proteome</keyword>
<dbReference type="Gene3D" id="1.20.1440.20">
    <property type="entry name" value="LemA-like domain"/>
    <property type="match status" value="1"/>
</dbReference>
<dbReference type="KEGG" id="tra:Trad_2592"/>
<reference evidence="7 8" key="2">
    <citation type="journal article" date="2011" name="Stand. Genomic Sci.">
        <title>Complete genome sequence of Truepera radiovictrix type strain (RQ-24).</title>
        <authorList>
            <person name="Ivanova N."/>
            <person name="Rohde C."/>
            <person name="Munk C."/>
            <person name="Nolan M."/>
            <person name="Lucas S."/>
            <person name="Del Rio T.G."/>
            <person name="Tice H."/>
            <person name="Deshpande S."/>
            <person name="Cheng J.F."/>
            <person name="Tapia R."/>
            <person name="Han C."/>
            <person name="Goodwin L."/>
            <person name="Pitluck S."/>
            <person name="Liolios K."/>
            <person name="Mavromatis K."/>
            <person name="Mikhailova N."/>
            <person name="Pati A."/>
            <person name="Chen A."/>
            <person name="Palaniappan K."/>
            <person name="Land M."/>
            <person name="Hauser L."/>
            <person name="Chang Y.J."/>
            <person name="Jeffries C.D."/>
            <person name="Brambilla E."/>
            <person name="Rohde M."/>
            <person name="Goker M."/>
            <person name="Tindall B.J."/>
            <person name="Woyke T."/>
            <person name="Bristow J."/>
            <person name="Eisen J.A."/>
            <person name="Markowitz V."/>
            <person name="Hugenholtz P."/>
            <person name="Kyrpides N.C."/>
            <person name="Klenk H.P."/>
            <person name="Lapidus A."/>
        </authorList>
    </citation>
    <scope>NUCLEOTIDE SEQUENCE [LARGE SCALE GENOMIC DNA]</scope>
    <source>
        <strain evidence="8">DSM 17093 / CIP 108686 / LMG 22925 / RQ-24</strain>
    </source>
</reference>
<evidence type="ECO:0000313" key="8">
    <source>
        <dbReference type="Proteomes" id="UP000000379"/>
    </source>
</evidence>
<evidence type="ECO:0000256" key="1">
    <source>
        <dbReference type="ARBA" id="ARBA00004167"/>
    </source>
</evidence>